<dbReference type="Pfam" id="PF04607">
    <property type="entry name" value="RelA_SpoT"/>
    <property type="match status" value="1"/>
</dbReference>
<dbReference type="GO" id="GO:0015970">
    <property type="term" value="P:guanosine tetraphosphate biosynthetic process"/>
    <property type="evidence" value="ECO:0007669"/>
    <property type="project" value="UniProtKB-UniPathway"/>
</dbReference>
<dbReference type="HOGENOM" id="CLU_077095_0_0_9"/>
<evidence type="ECO:0000313" key="4">
    <source>
        <dbReference type="EMBL" id="KRK60137.1"/>
    </source>
</evidence>
<organism evidence="3 5">
    <name type="scientific">Limosilactobacillus antri DSM 16041</name>
    <dbReference type="NCBI Taxonomy" id="525309"/>
    <lineage>
        <taxon>Bacteria</taxon>
        <taxon>Bacillati</taxon>
        <taxon>Bacillota</taxon>
        <taxon>Bacilli</taxon>
        <taxon>Lactobacillales</taxon>
        <taxon>Lactobacillaceae</taxon>
        <taxon>Limosilactobacillus</taxon>
    </lineage>
</organism>
<proteinExistence type="predicted"/>
<comment type="pathway">
    <text evidence="1">Purine metabolism; ppGpp biosynthesis; ppGpp from GTP: step 1/2.</text>
</comment>
<dbReference type="EMBL" id="AZDK01000007">
    <property type="protein sequence ID" value="KRK60137.1"/>
    <property type="molecule type" value="Genomic_DNA"/>
</dbReference>
<accession>C8P4W0</accession>
<dbReference type="CDD" id="cd05399">
    <property type="entry name" value="NT_Rel-Spo_like"/>
    <property type="match status" value="1"/>
</dbReference>
<evidence type="ECO:0000259" key="2">
    <source>
        <dbReference type="SMART" id="SM00954"/>
    </source>
</evidence>
<evidence type="ECO:0000313" key="6">
    <source>
        <dbReference type="Proteomes" id="UP000051883"/>
    </source>
</evidence>
<dbReference type="InterPro" id="IPR052366">
    <property type="entry name" value="GTP_Pyrophosphokinase"/>
</dbReference>
<evidence type="ECO:0000313" key="3">
    <source>
        <dbReference type="EMBL" id="EEW54466.1"/>
    </source>
</evidence>
<reference evidence="4 6" key="2">
    <citation type="journal article" date="2015" name="Genome Announc.">
        <title>Expanding the biotechnology potential of lactobacilli through comparative genomics of 213 strains and associated genera.</title>
        <authorList>
            <person name="Sun Z."/>
            <person name="Harris H.M."/>
            <person name="McCann A."/>
            <person name="Guo C."/>
            <person name="Argimon S."/>
            <person name="Zhang W."/>
            <person name="Yang X."/>
            <person name="Jeffery I.B."/>
            <person name="Cooney J.C."/>
            <person name="Kagawa T.F."/>
            <person name="Liu W."/>
            <person name="Song Y."/>
            <person name="Salvetti E."/>
            <person name="Wrobel A."/>
            <person name="Rasinkangas P."/>
            <person name="Parkhill J."/>
            <person name="Rea M.C."/>
            <person name="O'Sullivan O."/>
            <person name="Ritari J."/>
            <person name="Douillard F.P."/>
            <person name="Paul Ross R."/>
            <person name="Yang R."/>
            <person name="Briner A.E."/>
            <person name="Felis G.E."/>
            <person name="de Vos W.M."/>
            <person name="Barrangou R."/>
            <person name="Klaenhammer T.R."/>
            <person name="Caufield P.W."/>
            <person name="Cui Y."/>
            <person name="Zhang H."/>
            <person name="O'Toole P.W."/>
        </authorList>
    </citation>
    <scope>NUCLEOTIDE SEQUENCE [LARGE SCALE GENOMIC DNA]</scope>
    <source>
        <strain evidence="4 6">DSM 16041</strain>
    </source>
</reference>
<name>C8P4W0_9LACO</name>
<dbReference type="AlphaFoldDB" id="C8P4W0"/>
<evidence type="ECO:0000256" key="1">
    <source>
        <dbReference type="ARBA" id="ARBA00004976"/>
    </source>
</evidence>
<dbReference type="InterPro" id="IPR007685">
    <property type="entry name" value="RelA_SpoT"/>
</dbReference>
<gene>
    <name evidence="4" type="ORF">FC31_GL001924</name>
    <name evidence="3" type="ORF">HMPREF0494_0354</name>
</gene>
<dbReference type="Gene3D" id="1.10.287.860">
    <property type="entry name" value="Nucleotidyltransferase"/>
    <property type="match status" value="1"/>
</dbReference>
<keyword evidence="6" id="KW-1185">Reference proteome</keyword>
<dbReference type="eggNOG" id="COG2357">
    <property type="taxonomic scope" value="Bacteria"/>
</dbReference>
<comment type="caution">
    <text evidence="3">The sequence shown here is derived from an EMBL/GenBank/DDBJ whole genome shotgun (WGS) entry which is preliminary data.</text>
</comment>
<dbReference type="PATRIC" id="fig|525309.8.peg.1996"/>
<dbReference type="PANTHER" id="PTHR47837:SF1">
    <property type="entry name" value="GTP PYROPHOSPHOKINASE YJBM"/>
    <property type="match status" value="1"/>
</dbReference>
<sequence>MQGVEVVMSIYGPYEDALNQILAGVEDRLREWNDHQLAMHRPKLYEHLIGRVKTPASMTEKCRRKGYPVTTAAALRQCRDAVGIWLVCNFISDINRCVALLEQADWCTVVQKKDYITNAKPNGYRSYHLILDVAAPYQDVDGRRPGRFYVEVQLRTIAMDSWASLEHEIKYKHHVADPERISKELKRCADQLASCDVQMQTIRQLVQEGETDE</sequence>
<dbReference type="UniPathway" id="UPA00908">
    <property type="reaction ID" value="UER00884"/>
</dbReference>
<dbReference type="SUPFAM" id="SSF81301">
    <property type="entry name" value="Nucleotidyltransferase"/>
    <property type="match status" value="1"/>
</dbReference>
<reference evidence="3 5" key="1">
    <citation type="submission" date="2009-09" db="EMBL/GenBank/DDBJ databases">
        <authorList>
            <person name="Qin X."/>
            <person name="Bachman B."/>
            <person name="Battles P."/>
            <person name="Bell A."/>
            <person name="Bess C."/>
            <person name="Bickham C."/>
            <person name="Chaboub L."/>
            <person name="Chen D."/>
            <person name="Coyle M."/>
            <person name="Deiros D.R."/>
            <person name="Dinh H."/>
            <person name="Forbes L."/>
            <person name="Fowler G."/>
            <person name="Francisco L."/>
            <person name="Fu Q."/>
            <person name="Gubbala S."/>
            <person name="Hale W."/>
            <person name="Han Y."/>
            <person name="Hemphill L."/>
            <person name="Highlander S.K."/>
            <person name="Hirani K."/>
            <person name="Hogues M."/>
            <person name="Jackson L."/>
            <person name="Jakkamsetti A."/>
            <person name="Javaid M."/>
            <person name="Jiang H."/>
            <person name="Korchina V."/>
            <person name="Kovar C."/>
            <person name="Lara F."/>
            <person name="Lee S."/>
            <person name="Mata R."/>
            <person name="Mathew T."/>
            <person name="Moen C."/>
            <person name="Morales K."/>
            <person name="Munidasa M."/>
            <person name="Nazareth L."/>
            <person name="Ngo R."/>
            <person name="Nguyen L."/>
            <person name="Okwuonu G."/>
            <person name="Ongeri F."/>
            <person name="Patil S."/>
            <person name="Petrosino J."/>
            <person name="Pham C."/>
            <person name="Pham P."/>
            <person name="Pu L.-L."/>
            <person name="Puazo M."/>
            <person name="Raj R."/>
            <person name="Reid J."/>
            <person name="Rouhana J."/>
            <person name="Saada N."/>
            <person name="Shang Y."/>
            <person name="Simmons D."/>
            <person name="Thornton R."/>
            <person name="Warren J."/>
            <person name="Weissenberger G."/>
            <person name="Zhang J."/>
            <person name="Zhang L."/>
            <person name="Zhou C."/>
            <person name="Zhu D."/>
            <person name="Muzny D."/>
            <person name="Worley K."/>
            <person name="Gibbs R."/>
        </authorList>
    </citation>
    <scope>NUCLEOTIDE SEQUENCE [LARGE SCALE GENOMIC DNA]</scope>
    <source>
        <strain evidence="3 5">DSM 16041</strain>
    </source>
</reference>
<protein>
    <submittedName>
        <fullName evidence="4">RelA SpoT domain protein</fullName>
    </submittedName>
    <submittedName>
        <fullName evidence="3">RelA/SpoT domain protein</fullName>
    </submittedName>
</protein>
<dbReference type="PANTHER" id="PTHR47837">
    <property type="entry name" value="GTP PYROPHOSPHOKINASE YJBM"/>
    <property type="match status" value="1"/>
</dbReference>
<dbReference type="Gene3D" id="3.30.460.10">
    <property type="entry name" value="Beta Polymerase, domain 2"/>
    <property type="match status" value="1"/>
</dbReference>
<feature type="domain" description="RelA/SpoT" evidence="2">
    <location>
        <begin position="50"/>
        <end position="177"/>
    </location>
</feature>
<dbReference type="InterPro" id="IPR043519">
    <property type="entry name" value="NT_sf"/>
</dbReference>
<dbReference type="Proteomes" id="UP000003675">
    <property type="component" value="Unassembled WGS sequence"/>
</dbReference>
<evidence type="ECO:0000313" key="5">
    <source>
        <dbReference type="Proteomes" id="UP000003675"/>
    </source>
</evidence>
<dbReference type="SMART" id="SM00954">
    <property type="entry name" value="RelA_SpoT"/>
    <property type="match status" value="1"/>
</dbReference>
<dbReference type="STRING" id="525309.HMPREF0494_0354"/>
<dbReference type="EMBL" id="ACLL01000011">
    <property type="protein sequence ID" value="EEW54466.1"/>
    <property type="molecule type" value="Genomic_DNA"/>
</dbReference>
<dbReference type="Proteomes" id="UP000051883">
    <property type="component" value="Unassembled WGS sequence"/>
</dbReference>